<keyword evidence="3" id="KW-1185">Reference proteome</keyword>
<keyword evidence="1" id="KW-1133">Transmembrane helix</keyword>
<sequence length="211" mass="24618">MKHLKQLLPWLVGILFIFAIYVWNFGLWPQYFDIAWDEEVQLHDGRVIVVHMKRTYQRIGLRLERYPQIAYFKSMEFSFDTGFPTGKFTHVFNKPGDINFIDFLNDKWYIGYNTDSADNASEFGITNLYPHVVIICRDGSLIKPNSWEDIPSIITNVNVMPPTPNIKGISKFNNSVLTVDEKMRHWKKYPTGAGEHTITRITATPIQKEMK</sequence>
<keyword evidence="1" id="KW-0472">Membrane</keyword>
<organism evidence="2 3">
    <name type="scientific">Undibacterium aquatile</name>
    <dbReference type="NCBI Taxonomy" id="1537398"/>
    <lineage>
        <taxon>Bacteria</taxon>
        <taxon>Pseudomonadati</taxon>
        <taxon>Pseudomonadota</taxon>
        <taxon>Betaproteobacteria</taxon>
        <taxon>Burkholderiales</taxon>
        <taxon>Oxalobacteraceae</taxon>
        <taxon>Undibacterium</taxon>
    </lineage>
</organism>
<name>A0ABR6XKE0_9BURK</name>
<feature type="transmembrane region" description="Helical" evidence="1">
    <location>
        <begin position="7"/>
        <end position="28"/>
    </location>
</feature>
<gene>
    <name evidence="2" type="ORF">H8K26_17470</name>
</gene>
<protein>
    <submittedName>
        <fullName evidence="2">Uncharacterized protein</fullName>
    </submittedName>
</protein>
<dbReference type="Proteomes" id="UP000637632">
    <property type="component" value="Unassembled WGS sequence"/>
</dbReference>
<reference evidence="2 3" key="1">
    <citation type="submission" date="2020-08" db="EMBL/GenBank/DDBJ databases">
        <title>Novel species isolated from subtropical streams in China.</title>
        <authorList>
            <person name="Lu H."/>
        </authorList>
    </citation>
    <scope>NUCLEOTIDE SEQUENCE [LARGE SCALE GENOMIC DNA]</scope>
    <source>
        <strain evidence="2 3">CCTCC AB 2015119</strain>
    </source>
</reference>
<dbReference type="EMBL" id="JACOFT010000009">
    <property type="protein sequence ID" value="MBC3813233.1"/>
    <property type="molecule type" value="Genomic_DNA"/>
</dbReference>
<accession>A0ABR6XKE0</accession>
<keyword evidence="1" id="KW-0812">Transmembrane</keyword>
<proteinExistence type="predicted"/>
<evidence type="ECO:0000313" key="3">
    <source>
        <dbReference type="Proteomes" id="UP000637632"/>
    </source>
</evidence>
<dbReference type="RefSeq" id="WP_190481319.1">
    <property type="nucleotide sequence ID" value="NZ_JACOFT010000009.1"/>
</dbReference>
<evidence type="ECO:0000313" key="2">
    <source>
        <dbReference type="EMBL" id="MBC3813233.1"/>
    </source>
</evidence>
<evidence type="ECO:0000256" key="1">
    <source>
        <dbReference type="SAM" id="Phobius"/>
    </source>
</evidence>
<comment type="caution">
    <text evidence="2">The sequence shown here is derived from an EMBL/GenBank/DDBJ whole genome shotgun (WGS) entry which is preliminary data.</text>
</comment>